<keyword evidence="4" id="KW-1185">Reference proteome</keyword>
<feature type="coiled-coil region" evidence="1">
    <location>
        <begin position="42"/>
        <end position="111"/>
    </location>
</feature>
<sequence length="197" mass="22130">MEGDNFKKNLDFATRMCIKAVAICQAAQNKLKGSLVVPKGEVEMLRTRFKGIEAEKKVLEGEKFELSSKITTLEARLALESQGLNATKELLKKIEKEKLDGEEKYKKLYKEFKLKINHQKKLEEELQASKDLCDQFSMDDNKVVDGVIIRPEPVADEQANPEGTATVSNEQAPISEEPLVDRSTMSDHPPTPPCPEL</sequence>
<organism evidence="3 4">
    <name type="scientific">Stylosanthes scabra</name>
    <dbReference type="NCBI Taxonomy" id="79078"/>
    <lineage>
        <taxon>Eukaryota</taxon>
        <taxon>Viridiplantae</taxon>
        <taxon>Streptophyta</taxon>
        <taxon>Embryophyta</taxon>
        <taxon>Tracheophyta</taxon>
        <taxon>Spermatophyta</taxon>
        <taxon>Magnoliopsida</taxon>
        <taxon>eudicotyledons</taxon>
        <taxon>Gunneridae</taxon>
        <taxon>Pentapetalae</taxon>
        <taxon>rosids</taxon>
        <taxon>fabids</taxon>
        <taxon>Fabales</taxon>
        <taxon>Fabaceae</taxon>
        <taxon>Papilionoideae</taxon>
        <taxon>50 kb inversion clade</taxon>
        <taxon>dalbergioids sensu lato</taxon>
        <taxon>Dalbergieae</taxon>
        <taxon>Pterocarpus clade</taxon>
        <taxon>Stylosanthes</taxon>
    </lineage>
</organism>
<feature type="region of interest" description="Disordered" evidence="2">
    <location>
        <begin position="151"/>
        <end position="197"/>
    </location>
</feature>
<evidence type="ECO:0000256" key="2">
    <source>
        <dbReference type="SAM" id="MobiDB-lite"/>
    </source>
</evidence>
<evidence type="ECO:0000256" key="1">
    <source>
        <dbReference type="SAM" id="Coils"/>
    </source>
</evidence>
<comment type="caution">
    <text evidence="3">The sequence shown here is derived from an EMBL/GenBank/DDBJ whole genome shotgun (WGS) entry which is preliminary data.</text>
</comment>
<protein>
    <submittedName>
        <fullName evidence="3">Uncharacterized protein</fullName>
    </submittedName>
</protein>
<feature type="compositionally biased region" description="Polar residues" evidence="2">
    <location>
        <begin position="161"/>
        <end position="172"/>
    </location>
</feature>
<evidence type="ECO:0000313" key="4">
    <source>
        <dbReference type="Proteomes" id="UP001341840"/>
    </source>
</evidence>
<proteinExistence type="predicted"/>
<keyword evidence="1" id="KW-0175">Coiled coil</keyword>
<evidence type="ECO:0000313" key="3">
    <source>
        <dbReference type="EMBL" id="MED6110638.1"/>
    </source>
</evidence>
<name>A0ABU6QGI7_9FABA</name>
<dbReference type="EMBL" id="JASCZI010000270">
    <property type="protein sequence ID" value="MED6110638.1"/>
    <property type="molecule type" value="Genomic_DNA"/>
</dbReference>
<dbReference type="Proteomes" id="UP001341840">
    <property type="component" value="Unassembled WGS sequence"/>
</dbReference>
<reference evidence="3 4" key="1">
    <citation type="journal article" date="2023" name="Plants (Basel)">
        <title>Bridging the Gap: Combining Genomics and Transcriptomics Approaches to Understand Stylosanthes scabra, an Orphan Legume from the Brazilian Caatinga.</title>
        <authorList>
            <person name="Ferreira-Neto J.R.C."/>
            <person name="da Silva M.D."/>
            <person name="Binneck E."/>
            <person name="de Melo N.F."/>
            <person name="da Silva R.H."/>
            <person name="de Melo A.L.T.M."/>
            <person name="Pandolfi V."/>
            <person name="Bustamante F.O."/>
            <person name="Brasileiro-Vidal A.C."/>
            <person name="Benko-Iseppon A.M."/>
        </authorList>
    </citation>
    <scope>NUCLEOTIDE SEQUENCE [LARGE SCALE GENOMIC DNA]</scope>
    <source>
        <tissue evidence="3">Leaves</tissue>
    </source>
</reference>
<accession>A0ABU6QGI7</accession>
<gene>
    <name evidence="3" type="ORF">PIB30_044860</name>
</gene>